<dbReference type="GO" id="GO:0046872">
    <property type="term" value="F:metal ion binding"/>
    <property type="evidence" value="ECO:0007669"/>
    <property type="project" value="UniProtKB-UniRule"/>
</dbReference>
<dbReference type="CDD" id="cd01086">
    <property type="entry name" value="MetAP1"/>
    <property type="match status" value="1"/>
</dbReference>
<comment type="similarity">
    <text evidence="6">Belongs to the peptidase M24A family. Methionine aminopeptidase type 1 subfamily.</text>
</comment>
<keyword evidence="4 6" id="KW-0479">Metal-binding</keyword>
<dbReference type="InterPro" id="IPR002467">
    <property type="entry name" value="Pept_M24A_MAP1"/>
</dbReference>
<dbReference type="NCBIfam" id="TIGR00500">
    <property type="entry name" value="met_pdase_I"/>
    <property type="match status" value="1"/>
</dbReference>
<dbReference type="Proteomes" id="UP000179283">
    <property type="component" value="Unassembled WGS sequence"/>
</dbReference>
<gene>
    <name evidence="6" type="primary">map</name>
    <name evidence="9" type="ORF">A2920_00970</name>
</gene>
<evidence type="ECO:0000313" key="9">
    <source>
        <dbReference type="EMBL" id="OHB04265.1"/>
    </source>
</evidence>
<dbReference type="GO" id="GO:0005829">
    <property type="term" value="C:cytosol"/>
    <property type="evidence" value="ECO:0007669"/>
    <property type="project" value="TreeGrafter"/>
</dbReference>
<dbReference type="SUPFAM" id="SSF55920">
    <property type="entry name" value="Creatinase/aminopeptidase"/>
    <property type="match status" value="1"/>
</dbReference>
<feature type="binding site" evidence="6">
    <location>
        <position position="113"/>
    </location>
    <ligand>
        <name>a divalent metal cation</name>
        <dbReference type="ChEBI" id="CHEBI:60240"/>
        <label>1</label>
    </ligand>
</feature>
<proteinExistence type="inferred from homology"/>
<comment type="function">
    <text evidence="1 6">Removes the N-terminal methionine from nascent proteins. The N-terminal methionine is often cleaved when the second residue in the primary sequence is small and uncharged (Met-Ala-, Cys, Gly, Pro, Ser, Thr, or Val). Requires deformylation of the N(alpha)-formylated initiator methionine before it can be hydrolyzed.</text>
</comment>
<feature type="binding site" evidence="6">
    <location>
        <position position="102"/>
    </location>
    <ligand>
        <name>a divalent metal cation</name>
        <dbReference type="ChEBI" id="CHEBI:60240"/>
        <label>1</label>
    </ligand>
</feature>
<protein>
    <recommendedName>
        <fullName evidence="6 7">Methionine aminopeptidase</fullName>
        <shortName evidence="6">MAP</shortName>
        <shortName evidence="6">MetAP</shortName>
        <ecNumber evidence="6 7">3.4.11.18</ecNumber>
    </recommendedName>
    <alternativeName>
        <fullName evidence="6">Peptidase M</fullName>
    </alternativeName>
</protein>
<evidence type="ECO:0000256" key="7">
    <source>
        <dbReference type="RuleBase" id="RU003653"/>
    </source>
</evidence>
<dbReference type="InterPro" id="IPR000994">
    <property type="entry name" value="Pept_M24"/>
</dbReference>
<dbReference type="GO" id="GO:0006508">
    <property type="term" value="P:proteolysis"/>
    <property type="evidence" value="ECO:0007669"/>
    <property type="project" value="UniProtKB-KW"/>
</dbReference>
<comment type="caution">
    <text evidence="9">The sequence shown here is derived from an EMBL/GenBank/DDBJ whole genome shotgun (WGS) entry which is preliminary data.</text>
</comment>
<accession>A0A1G2U442</accession>
<comment type="cofactor">
    <cofactor evidence="6">
        <name>Co(2+)</name>
        <dbReference type="ChEBI" id="CHEBI:48828"/>
    </cofactor>
    <cofactor evidence="6">
        <name>Zn(2+)</name>
        <dbReference type="ChEBI" id="CHEBI:29105"/>
    </cofactor>
    <cofactor evidence="6">
        <name>Mn(2+)</name>
        <dbReference type="ChEBI" id="CHEBI:29035"/>
    </cofactor>
    <cofactor evidence="6">
        <name>Fe(2+)</name>
        <dbReference type="ChEBI" id="CHEBI:29033"/>
    </cofactor>
    <text evidence="6">Binds 2 divalent metal cations per subunit. Has a high-affinity and a low affinity metal-binding site. The true nature of the physiological cofactor is under debate. The enzyme is active with cobalt, zinc, manganese or divalent iron ions. Most likely, methionine aminopeptidases function as mononuclear Fe(2+)-metalloproteases under physiological conditions, and the catalytically relevant metal-binding site has been assigned to the histidine-containing high-affinity site.</text>
</comment>
<evidence type="ECO:0000259" key="8">
    <source>
        <dbReference type="Pfam" id="PF00557"/>
    </source>
</evidence>
<evidence type="ECO:0000256" key="4">
    <source>
        <dbReference type="ARBA" id="ARBA00022723"/>
    </source>
</evidence>
<keyword evidence="5 6" id="KW-0378">Hydrolase</keyword>
<name>A0A1G2U442_9BACT</name>
<keyword evidence="2 6" id="KW-0031">Aminopeptidase</keyword>
<dbReference type="PANTHER" id="PTHR43330:SF27">
    <property type="entry name" value="METHIONINE AMINOPEPTIDASE"/>
    <property type="match status" value="1"/>
</dbReference>
<dbReference type="Pfam" id="PF00557">
    <property type="entry name" value="Peptidase_M24"/>
    <property type="match status" value="1"/>
</dbReference>
<dbReference type="InterPro" id="IPR036005">
    <property type="entry name" value="Creatinase/aminopeptidase-like"/>
</dbReference>
<dbReference type="AlphaFoldDB" id="A0A1G2U442"/>
<feature type="binding site" evidence="6">
    <location>
        <position position="209"/>
    </location>
    <ligand>
        <name>a divalent metal cation</name>
        <dbReference type="ChEBI" id="CHEBI:60240"/>
        <label>2</label>
        <note>catalytic</note>
    </ligand>
</feature>
<feature type="domain" description="Peptidase M24" evidence="8">
    <location>
        <begin position="12"/>
        <end position="247"/>
    </location>
</feature>
<feature type="binding site" evidence="6">
    <location>
        <position position="240"/>
    </location>
    <ligand>
        <name>a divalent metal cation</name>
        <dbReference type="ChEBI" id="CHEBI:60240"/>
        <label>2</label>
        <note>catalytic</note>
    </ligand>
</feature>
<dbReference type="EC" id="3.4.11.18" evidence="6 7"/>
<evidence type="ECO:0000256" key="1">
    <source>
        <dbReference type="ARBA" id="ARBA00002521"/>
    </source>
</evidence>
<dbReference type="GO" id="GO:0070006">
    <property type="term" value="F:metalloaminopeptidase activity"/>
    <property type="evidence" value="ECO:0007669"/>
    <property type="project" value="UniProtKB-UniRule"/>
</dbReference>
<evidence type="ECO:0000313" key="10">
    <source>
        <dbReference type="Proteomes" id="UP000179283"/>
    </source>
</evidence>
<feature type="binding site" evidence="6">
    <location>
        <position position="240"/>
    </location>
    <ligand>
        <name>a divalent metal cation</name>
        <dbReference type="ChEBI" id="CHEBI:60240"/>
        <label>1</label>
    </ligand>
</feature>
<dbReference type="HAMAP" id="MF_01974">
    <property type="entry name" value="MetAP_1"/>
    <property type="match status" value="1"/>
</dbReference>
<feature type="binding site" evidence="6">
    <location>
        <position position="83"/>
    </location>
    <ligand>
        <name>substrate</name>
    </ligand>
</feature>
<feature type="binding site" evidence="6">
    <location>
        <position position="183"/>
    </location>
    <ligand>
        <name>substrate</name>
    </ligand>
</feature>
<evidence type="ECO:0000256" key="6">
    <source>
        <dbReference type="HAMAP-Rule" id="MF_01974"/>
    </source>
</evidence>
<evidence type="ECO:0000256" key="3">
    <source>
        <dbReference type="ARBA" id="ARBA00022670"/>
    </source>
</evidence>
<comment type="subunit">
    <text evidence="6">Monomer.</text>
</comment>
<evidence type="ECO:0000256" key="2">
    <source>
        <dbReference type="ARBA" id="ARBA00022438"/>
    </source>
</evidence>
<reference evidence="9 10" key="1">
    <citation type="journal article" date="2016" name="Nat. Commun.">
        <title>Thousands of microbial genomes shed light on interconnected biogeochemical processes in an aquifer system.</title>
        <authorList>
            <person name="Anantharaman K."/>
            <person name="Brown C.T."/>
            <person name="Hug L.A."/>
            <person name="Sharon I."/>
            <person name="Castelle C.J."/>
            <person name="Probst A.J."/>
            <person name="Thomas B.C."/>
            <person name="Singh A."/>
            <person name="Wilkins M.J."/>
            <person name="Karaoz U."/>
            <person name="Brodie E.L."/>
            <person name="Williams K.H."/>
            <person name="Hubbard S.S."/>
            <person name="Banfield J.F."/>
        </authorList>
    </citation>
    <scope>NUCLEOTIDE SEQUENCE [LARGE SCALE GENOMIC DNA]</scope>
</reference>
<dbReference type="Gene3D" id="3.90.230.10">
    <property type="entry name" value="Creatinase/methionine aminopeptidase superfamily"/>
    <property type="match status" value="1"/>
</dbReference>
<sequence>MITIKTSEEIEILRAGGRRHAEILNELAKRAIAGVSTNELNTWAIGLLDEGGDYPAFLGYTPDGAKRSYPAALCVSINDEIVHGIPNENPRILKEGDVVSLDLGLSHKGMITDSAMTLGVGKISPEEKRLIKATREALGAGILAARAGNSVGDIGFAIENVAKKYGLKSAEGLSGHGVGYEVHEDPYVPNAGMPGSGPKLKAGMVLAIEPMFVLGKGDIVLSKDGYTYHTKDGQKAAHFEHTIAITNGAPIILTAL</sequence>
<keyword evidence="3 6" id="KW-0645">Protease</keyword>
<evidence type="ECO:0000256" key="5">
    <source>
        <dbReference type="ARBA" id="ARBA00022801"/>
    </source>
</evidence>
<organism evidence="9 10">
    <name type="scientific">Candidatus Zambryskibacteria bacterium RIFCSPLOWO2_01_FULL_43_17</name>
    <dbReference type="NCBI Taxonomy" id="1802760"/>
    <lineage>
        <taxon>Bacteria</taxon>
        <taxon>Candidatus Zambryskiibacteriota</taxon>
    </lineage>
</organism>
<feature type="binding site" evidence="6">
    <location>
        <position position="113"/>
    </location>
    <ligand>
        <name>a divalent metal cation</name>
        <dbReference type="ChEBI" id="CHEBI:60240"/>
        <label>2</label>
        <note>catalytic</note>
    </ligand>
</feature>
<dbReference type="GO" id="GO:0004239">
    <property type="term" value="F:initiator methionyl aminopeptidase activity"/>
    <property type="evidence" value="ECO:0007669"/>
    <property type="project" value="UniProtKB-UniRule"/>
</dbReference>
<comment type="catalytic activity">
    <reaction evidence="6 7">
        <text>Release of N-terminal amino acids, preferentially methionine, from peptides and arylamides.</text>
        <dbReference type="EC" id="3.4.11.18"/>
    </reaction>
</comment>
<dbReference type="EMBL" id="MHWD01000012">
    <property type="protein sequence ID" value="OHB04265.1"/>
    <property type="molecule type" value="Genomic_DNA"/>
</dbReference>
<feature type="binding site" evidence="6">
    <location>
        <position position="176"/>
    </location>
    <ligand>
        <name>a divalent metal cation</name>
        <dbReference type="ChEBI" id="CHEBI:60240"/>
        <label>2</label>
        <note>catalytic</note>
    </ligand>
</feature>
<dbReference type="PRINTS" id="PR00599">
    <property type="entry name" value="MAPEPTIDASE"/>
</dbReference>
<dbReference type="InterPro" id="IPR001714">
    <property type="entry name" value="Pept_M24_MAP"/>
</dbReference>
<dbReference type="PANTHER" id="PTHR43330">
    <property type="entry name" value="METHIONINE AMINOPEPTIDASE"/>
    <property type="match status" value="1"/>
</dbReference>